<name>A0A3A4QZX4_9BACT</name>
<dbReference type="PANTHER" id="PTHR14119:SF3">
    <property type="entry name" value="ISOCHORISMATASE DOMAIN-CONTAINING PROTEIN 2"/>
    <property type="match status" value="1"/>
</dbReference>
<dbReference type="CDD" id="cd01012">
    <property type="entry name" value="YcaC_related"/>
    <property type="match status" value="1"/>
</dbReference>
<evidence type="ECO:0000313" key="3">
    <source>
        <dbReference type="Proteomes" id="UP000266426"/>
    </source>
</evidence>
<evidence type="ECO:0000313" key="2">
    <source>
        <dbReference type="EMBL" id="RJP57923.1"/>
    </source>
</evidence>
<dbReference type="AlphaFoldDB" id="A0A3A4QZX4"/>
<gene>
    <name evidence="2" type="ORF">C4541_09295</name>
</gene>
<dbReference type="Pfam" id="PF00857">
    <property type="entry name" value="Isochorismatase"/>
    <property type="match status" value="1"/>
</dbReference>
<keyword evidence="2" id="KW-0378">Hydrolase</keyword>
<reference evidence="2 3" key="1">
    <citation type="journal article" date="2017" name="ISME J.">
        <title>Energy and carbon metabolisms in a deep terrestrial subsurface fluid microbial community.</title>
        <authorList>
            <person name="Momper L."/>
            <person name="Jungbluth S.P."/>
            <person name="Lee M.D."/>
            <person name="Amend J.P."/>
        </authorList>
    </citation>
    <scope>NUCLEOTIDE SEQUENCE [LARGE SCALE GENOMIC DNA]</scope>
    <source>
        <strain evidence="2">SURF_26</strain>
    </source>
</reference>
<dbReference type="Gene3D" id="3.40.50.850">
    <property type="entry name" value="Isochorismatase-like"/>
    <property type="match status" value="1"/>
</dbReference>
<dbReference type="GO" id="GO:0016787">
    <property type="term" value="F:hydrolase activity"/>
    <property type="evidence" value="ECO:0007669"/>
    <property type="project" value="UniProtKB-KW"/>
</dbReference>
<accession>A0A3A4QZX4</accession>
<feature type="domain" description="Isochorismatase-like" evidence="1">
    <location>
        <begin position="12"/>
        <end position="161"/>
    </location>
</feature>
<proteinExistence type="predicted"/>
<dbReference type="InterPro" id="IPR000868">
    <property type="entry name" value="Isochorismatase-like_dom"/>
</dbReference>
<dbReference type="PANTHER" id="PTHR14119">
    <property type="entry name" value="HYDROLASE"/>
    <property type="match status" value="1"/>
</dbReference>
<sequence>MKQQLLSTETSTLLIIDIQEKFLATIPDLDTVIDNTAKMIAAAVELDIPIIVSEQYPRGLGNTVDTIRRSVPADASVFEKTSFSCLGNSDLRECLVRHKRNQVIITGIETHICVQQTACDLLAAGFVPHIISDAVSSRHQNNKNAGLNKMHDAGAVISSVEIALFELLRDSSHPSFKKLRHLV</sequence>
<dbReference type="InterPro" id="IPR050993">
    <property type="entry name" value="Isochorismatase_domain"/>
</dbReference>
<dbReference type="EMBL" id="QZJZ01000073">
    <property type="protein sequence ID" value="RJP57923.1"/>
    <property type="molecule type" value="Genomic_DNA"/>
</dbReference>
<dbReference type="Proteomes" id="UP000266426">
    <property type="component" value="Unassembled WGS sequence"/>
</dbReference>
<organism evidence="2 3">
    <name type="scientific">Candidatus Auribacter fodinae</name>
    <dbReference type="NCBI Taxonomy" id="2093366"/>
    <lineage>
        <taxon>Bacteria</taxon>
        <taxon>Pseudomonadati</taxon>
        <taxon>Candidatus Auribacterota</taxon>
        <taxon>Candidatus Auribacteria</taxon>
        <taxon>Candidatus Auribacterales</taxon>
        <taxon>Candidatus Auribacteraceae</taxon>
        <taxon>Candidatus Auribacter</taxon>
    </lineage>
</organism>
<protein>
    <submittedName>
        <fullName evidence="2">Hydrolase</fullName>
    </submittedName>
</protein>
<evidence type="ECO:0000259" key="1">
    <source>
        <dbReference type="Pfam" id="PF00857"/>
    </source>
</evidence>
<comment type="caution">
    <text evidence="2">The sequence shown here is derived from an EMBL/GenBank/DDBJ whole genome shotgun (WGS) entry which is preliminary data.</text>
</comment>
<dbReference type="InterPro" id="IPR036380">
    <property type="entry name" value="Isochorismatase-like_sf"/>
</dbReference>
<dbReference type="SUPFAM" id="SSF52499">
    <property type="entry name" value="Isochorismatase-like hydrolases"/>
    <property type="match status" value="1"/>
</dbReference>